<dbReference type="Proteomes" id="UP000236738">
    <property type="component" value="Unassembled WGS sequence"/>
</dbReference>
<gene>
    <name evidence="6" type="primary">tilS</name>
    <name evidence="8" type="ORF">SAMN05421847_0872</name>
</gene>
<comment type="domain">
    <text evidence="6">The N-terminal region contains the highly conserved SGGXDS motif, predicted to be a P-loop motif involved in ATP binding.</text>
</comment>
<dbReference type="PANTHER" id="PTHR43033">
    <property type="entry name" value="TRNA(ILE)-LYSIDINE SYNTHASE-RELATED"/>
    <property type="match status" value="1"/>
</dbReference>
<evidence type="ECO:0000256" key="4">
    <source>
        <dbReference type="ARBA" id="ARBA00022840"/>
    </source>
</evidence>
<accession>A0A1H5UQ16</accession>
<comment type="function">
    <text evidence="6">Ligates lysine onto the cytidine present at position 34 of the AUA codon-specific tRNA(Ile) that contains the anticodon CAU, in an ATP-dependent manner. Cytidine is converted to lysidine, thus changing the amino acid specificity of the tRNA from methionine to isoleucine.</text>
</comment>
<dbReference type="Gene3D" id="3.40.50.620">
    <property type="entry name" value="HUPs"/>
    <property type="match status" value="1"/>
</dbReference>
<dbReference type="InterPro" id="IPR012094">
    <property type="entry name" value="tRNA_Ile_lys_synt"/>
</dbReference>
<keyword evidence="6" id="KW-0963">Cytoplasm</keyword>
<evidence type="ECO:0000256" key="6">
    <source>
        <dbReference type="HAMAP-Rule" id="MF_01161"/>
    </source>
</evidence>
<dbReference type="RefSeq" id="WP_103912851.1">
    <property type="nucleotide sequence ID" value="NZ_FNUS01000001.1"/>
</dbReference>
<evidence type="ECO:0000256" key="5">
    <source>
        <dbReference type="ARBA" id="ARBA00048539"/>
    </source>
</evidence>
<dbReference type="CDD" id="cd01992">
    <property type="entry name" value="TilS_N"/>
    <property type="match status" value="1"/>
</dbReference>
<sequence>MYLNKQNFQTQILKLIPNFKDQKFLLAVSGGADSMVLANLFLSSNLNFQVAHINYKLRGEDSDLDEKIVQSFCKKNGIKLHLYKVSEVDKKPENSIQLWARNLRYDFFNKIKTEENLDFIATAHHLNDELETFIINLSRASGLKGLSGIPKNENSILRPLLKFSKDEIYQFAEENKIEFREDKSNAKTDYLRNFIRHEIAPKLLQTNENFLENFSKTLTYLKEANDFIDVEIENKRKNISKEKNSKIIFNKEKFKNESDLVKFKLLKIYNFKDSKEIAKILMAKTGGSFFSKSHSLKVSSNELIIKPLDYSHEENSPIVIRKTSEIHVSKFIENYKMQQKIWEVDSSKIKWPVIIRKPLPKDVFQPAGMRGKKKVSKFIRELKISDLDFQPLVLVDSGDTILGIIPQRQNEIMISKNSTEILTIFL</sequence>
<proteinExistence type="inferred from homology"/>
<evidence type="ECO:0000256" key="3">
    <source>
        <dbReference type="ARBA" id="ARBA00022741"/>
    </source>
</evidence>
<evidence type="ECO:0000313" key="9">
    <source>
        <dbReference type="Proteomes" id="UP000236738"/>
    </source>
</evidence>
<evidence type="ECO:0000259" key="7">
    <source>
        <dbReference type="Pfam" id="PF01171"/>
    </source>
</evidence>
<reference evidence="9" key="1">
    <citation type="submission" date="2016-10" db="EMBL/GenBank/DDBJ databases">
        <authorList>
            <person name="Varghese N."/>
            <person name="Submissions S."/>
        </authorList>
    </citation>
    <scope>NUCLEOTIDE SEQUENCE [LARGE SCALE GENOMIC DNA]</scope>
    <source>
        <strain evidence="9">DSM 21580</strain>
    </source>
</reference>
<dbReference type="SUPFAM" id="SSF52402">
    <property type="entry name" value="Adenine nucleotide alpha hydrolases-like"/>
    <property type="match status" value="1"/>
</dbReference>
<feature type="domain" description="tRNA(Ile)-lysidine/2-thiocytidine synthase N-terminal" evidence="7">
    <location>
        <begin position="23"/>
        <end position="198"/>
    </location>
</feature>
<dbReference type="PANTHER" id="PTHR43033:SF1">
    <property type="entry name" value="TRNA(ILE)-LYSIDINE SYNTHASE-RELATED"/>
    <property type="match status" value="1"/>
</dbReference>
<evidence type="ECO:0000256" key="2">
    <source>
        <dbReference type="ARBA" id="ARBA00022694"/>
    </source>
</evidence>
<comment type="subcellular location">
    <subcellularLocation>
        <location evidence="6">Cytoplasm</location>
    </subcellularLocation>
</comment>
<dbReference type="NCBIfam" id="TIGR02432">
    <property type="entry name" value="lysidine_TilS_N"/>
    <property type="match status" value="1"/>
</dbReference>
<feature type="binding site" evidence="6">
    <location>
        <begin position="29"/>
        <end position="34"/>
    </location>
    <ligand>
        <name>ATP</name>
        <dbReference type="ChEBI" id="CHEBI:30616"/>
    </ligand>
</feature>
<dbReference type="EC" id="6.3.4.19" evidence="6"/>
<evidence type="ECO:0000313" key="8">
    <source>
        <dbReference type="EMBL" id="SEF77149.1"/>
    </source>
</evidence>
<dbReference type="HAMAP" id="MF_01161">
    <property type="entry name" value="tRNA_Ile_lys_synt"/>
    <property type="match status" value="1"/>
</dbReference>
<comment type="similarity">
    <text evidence="6">Belongs to the tRNA(Ile)-lysidine synthase family.</text>
</comment>
<dbReference type="AlphaFoldDB" id="A0A1H5UQ16"/>
<dbReference type="GO" id="GO:0006400">
    <property type="term" value="P:tRNA modification"/>
    <property type="evidence" value="ECO:0007669"/>
    <property type="project" value="UniProtKB-UniRule"/>
</dbReference>
<keyword evidence="1 6" id="KW-0436">Ligase</keyword>
<dbReference type="EMBL" id="FNUS01000001">
    <property type="protein sequence ID" value="SEF77149.1"/>
    <property type="molecule type" value="Genomic_DNA"/>
</dbReference>
<dbReference type="InterPro" id="IPR012795">
    <property type="entry name" value="tRNA_Ile_lys_synt_N"/>
</dbReference>
<dbReference type="InterPro" id="IPR011063">
    <property type="entry name" value="TilS/TtcA_N"/>
</dbReference>
<dbReference type="OrthoDB" id="9807403at2"/>
<protein>
    <recommendedName>
        <fullName evidence="6">tRNA(Ile)-lysidine synthase</fullName>
        <ecNumber evidence="6">6.3.4.19</ecNumber>
    </recommendedName>
    <alternativeName>
        <fullName evidence="6">tRNA(Ile)-2-lysyl-cytidine synthase</fullName>
    </alternativeName>
    <alternativeName>
        <fullName evidence="6">tRNA(Ile)-lysidine synthetase</fullName>
    </alternativeName>
</protein>
<comment type="catalytic activity">
    <reaction evidence="5 6">
        <text>cytidine(34) in tRNA(Ile2) + L-lysine + ATP = lysidine(34) in tRNA(Ile2) + AMP + diphosphate + H(+)</text>
        <dbReference type="Rhea" id="RHEA:43744"/>
        <dbReference type="Rhea" id="RHEA-COMP:10625"/>
        <dbReference type="Rhea" id="RHEA-COMP:10670"/>
        <dbReference type="ChEBI" id="CHEBI:15378"/>
        <dbReference type="ChEBI" id="CHEBI:30616"/>
        <dbReference type="ChEBI" id="CHEBI:32551"/>
        <dbReference type="ChEBI" id="CHEBI:33019"/>
        <dbReference type="ChEBI" id="CHEBI:82748"/>
        <dbReference type="ChEBI" id="CHEBI:83665"/>
        <dbReference type="ChEBI" id="CHEBI:456215"/>
        <dbReference type="EC" id="6.3.4.19"/>
    </reaction>
</comment>
<keyword evidence="3 6" id="KW-0547">Nucleotide-binding</keyword>
<keyword evidence="4 6" id="KW-0067">ATP-binding</keyword>
<dbReference type="Pfam" id="PF01171">
    <property type="entry name" value="ATP_bind_3"/>
    <property type="match status" value="1"/>
</dbReference>
<dbReference type="GO" id="GO:0032267">
    <property type="term" value="F:tRNA(Ile)-lysidine synthase activity"/>
    <property type="evidence" value="ECO:0007669"/>
    <property type="project" value="UniProtKB-EC"/>
</dbReference>
<dbReference type="GO" id="GO:0005524">
    <property type="term" value="F:ATP binding"/>
    <property type="evidence" value="ECO:0007669"/>
    <property type="project" value="UniProtKB-UniRule"/>
</dbReference>
<keyword evidence="9" id="KW-1185">Reference proteome</keyword>
<name>A0A1H5UQ16_9FLAO</name>
<evidence type="ECO:0000256" key="1">
    <source>
        <dbReference type="ARBA" id="ARBA00022598"/>
    </source>
</evidence>
<dbReference type="InterPro" id="IPR014729">
    <property type="entry name" value="Rossmann-like_a/b/a_fold"/>
</dbReference>
<organism evidence="8 9">
    <name type="scientific">Halpernia humi</name>
    <dbReference type="NCBI Taxonomy" id="493375"/>
    <lineage>
        <taxon>Bacteria</taxon>
        <taxon>Pseudomonadati</taxon>
        <taxon>Bacteroidota</taxon>
        <taxon>Flavobacteriia</taxon>
        <taxon>Flavobacteriales</taxon>
        <taxon>Weeksellaceae</taxon>
        <taxon>Chryseobacterium group</taxon>
        <taxon>Halpernia</taxon>
    </lineage>
</organism>
<keyword evidence="2 6" id="KW-0819">tRNA processing</keyword>
<dbReference type="GO" id="GO:0005737">
    <property type="term" value="C:cytoplasm"/>
    <property type="evidence" value="ECO:0007669"/>
    <property type="project" value="UniProtKB-SubCell"/>
</dbReference>